<evidence type="ECO:0000313" key="5">
    <source>
        <dbReference type="Proteomes" id="UP001161247"/>
    </source>
</evidence>
<protein>
    <submittedName>
        <fullName evidence="4">OLC1v1001512C1</fullName>
    </submittedName>
</protein>
<sequence length="167" mass="18777">MVHTFDDYGDLALDENEGIGESDFFCQVNNKSSTGEFDSDPTNLERICKCDEIYNPDKDVIQCGGRNSWVHLDYMGTTLADAKVLDPYLCQICVGSKEISIAPSEAKHETNNLPLRRLFVKFIKAKETWDNITNVKMQWVAASDGAHKSIVEGLHLAQALNHREQQV</sequence>
<dbReference type="PANTHER" id="PTHR46364">
    <property type="entry name" value="OS08G0421900 PROTEIN"/>
    <property type="match status" value="1"/>
</dbReference>
<keyword evidence="5" id="KW-1185">Reference proteome</keyword>
<dbReference type="GO" id="GO:0008270">
    <property type="term" value="F:zinc ion binding"/>
    <property type="evidence" value="ECO:0007669"/>
    <property type="project" value="UniProtKB-KW"/>
</dbReference>
<keyword evidence="2" id="KW-0863">Zinc-finger</keyword>
<evidence type="ECO:0000256" key="3">
    <source>
        <dbReference type="ARBA" id="ARBA00022833"/>
    </source>
</evidence>
<accession>A0AAV1D7Q0</accession>
<evidence type="ECO:0000256" key="1">
    <source>
        <dbReference type="ARBA" id="ARBA00022723"/>
    </source>
</evidence>
<dbReference type="Proteomes" id="UP001161247">
    <property type="component" value="Chromosome 4"/>
</dbReference>
<dbReference type="AlphaFoldDB" id="A0AAV1D7Q0"/>
<dbReference type="EMBL" id="OX459121">
    <property type="protein sequence ID" value="CAI9103080.1"/>
    <property type="molecule type" value="Genomic_DNA"/>
</dbReference>
<dbReference type="Gene3D" id="3.30.40.10">
    <property type="entry name" value="Zinc/RING finger domain, C3HC4 (zinc finger)"/>
    <property type="match status" value="1"/>
</dbReference>
<dbReference type="SUPFAM" id="SSF57903">
    <property type="entry name" value="FYVE/PHD zinc finger"/>
    <property type="match status" value="1"/>
</dbReference>
<evidence type="ECO:0000313" key="4">
    <source>
        <dbReference type="EMBL" id="CAI9103080.1"/>
    </source>
</evidence>
<name>A0AAV1D7Q0_OLDCO</name>
<reference evidence="4" key="1">
    <citation type="submission" date="2023-03" db="EMBL/GenBank/DDBJ databases">
        <authorList>
            <person name="Julca I."/>
        </authorList>
    </citation>
    <scope>NUCLEOTIDE SEQUENCE</scope>
</reference>
<organism evidence="4 5">
    <name type="scientific">Oldenlandia corymbosa var. corymbosa</name>
    <dbReference type="NCBI Taxonomy" id="529605"/>
    <lineage>
        <taxon>Eukaryota</taxon>
        <taxon>Viridiplantae</taxon>
        <taxon>Streptophyta</taxon>
        <taxon>Embryophyta</taxon>
        <taxon>Tracheophyta</taxon>
        <taxon>Spermatophyta</taxon>
        <taxon>Magnoliopsida</taxon>
        <taxon>eudicotyledons</taxon>
        <taxon>Gunneridae</taxon>
        <taxon>Pentapetalae</taxon>
        <taxon>asterids</taxon>
        <taxon>lamiids</taxon>
        <taxon>Gentianales</taxon>
        <taxon>Rubiaceae</taxon>
        <taxon>Rubioideae</taxon>
        <taxon>Spermacoceae</taxon>
        <taxon>Hedyotis-Oldenlandia complex</taxon>
        <taxon>Oldenlandia</taxon>
    </lineage>
</organism>
<evidence type="ECO:0000256" key="2">
    <source>
        <dbReference type="ARBA" id="ARBA00022771"/>
    </source>
</evidence>
<keyword evidence="3" id="KW-0862">Zinc</keyword>
<dbReference type="InterPro" id="IPR011011">
    <property type="entry name" value="Znf_FYVE_PHD"/>
</dbReference>
<keyword evidence="1" id="KW-0479">Metal-binding</keyword>
<dbReference type="InterPro" id="IPR013083">
    <property type="entry name" value="Znf_RING/FYVE/PHD"/>
</dbReference>
<proteinExistence type="predicted"/>
<gene>
    <name evidence="4" type="ORF">OLC1_LOCUS12309</name>
</gene>